<organism evidence="1 2">
    <name type="scientific">Lipingzhangella halophila</name>
    <dbReference type="NCBI Taxonomy" id="1783352"/>
    <lineage>
        <taxon>Bacteria</taxon>
        <taxon>Bacillati</taxon>
        <taxon>Actinomycetota</taxon>
        <taxon>Actinomycetes</taxon>
        <taxon>Streptosporangiales</taxon>
        <taxon>Nocardiopsidaceae</taxon>
        <taxon>Lipingzhangella</taxon>
    </lineage>
</organism>
<evidence type="ECO:0000313" key="1">
    <source>
        <dbReference type="EMBL" id="MBB4935349.1"/>
    </source>
</evidence>
<keyword evidence="1" id="KW-0808">Transferase</keyword>
<protein>
    <submittedName>
        <fullName evidence="1">GrpB-like predicted nucleotidyltransferase (UPF0157 family)</fullName>
    </submittedName>
</protein>
<dbReference type="GO" id="GO:0016740">
    <property type="term" value="F:transferase activity"/>
    <property type="evidence" value="ECO:0007669"/>
    <property type="project" value="UniProtKB-KW"/>
</dbReference>
<dbReference type="Proteomes" id="UP000523007">
    <property type="component" value="Unassembled WGS sequence"/>
</dbReference>
<name>A0A7W7RNN8_9ACTN</name>
<keyword evidence="2" id="KW-1185">Reference proteome</keyword>
<dbReference type="RefSeq" id="WP_184585091.1">
    <property type="nucleotide sequence ID" value="NZ_JACHJT010000002.1"/>
</dbReference>
<reference evidence="1 2" key="1">
    <citation type="submission" date="2020-08" db="EMBL/GenBank/DDBJ databases">
        <title>Sequencing the genomes of 1000 actinobacteria strains.</title>
        <authorList>
            <person name="Klenk H.-P."/>
        </authorList>
    </citation>
    <scope>NUCLEOTIDE SEQUENCE [LARGE SCALE GENOMIC DNA]</scope>
    <source>
        <strain evidence="1 2">DSM 102030</strain>
    </source>
</reference>
<gene>
    <name evidence="1" type="ORF">F4561_006243</name>
</gene>
<sequence length="120" mass="13373">MSIHPAEHPDSDEPLIPMPPLTEQALRTAVTRLDVASAARFETEFHAAWQEAVQSDSTVPLHTFLHRWGEFVALRRFPRRAARLAELERTFAEATDRETARAAASEIATLLDEAGREVAA</sequence>
<comment type="caution">
    <text evidence="1">The sequence shown here is derived from an EMBL/GenBank/DDBJ whole genome shotgun (WGS) entry which is preliminary data.</text>
</comment>
<accession>A0A7W7RNN8</accession>
<evidence type="ECO:0000313" key="2">
    <source>
        <dbReference type="Proteomes" id="UP000523007"/>
    </source>
</evidence>
<proteinExistence type="predicted"/>
<dbReference type="AlphaFoldDB" id="A0A7W7RNN8"/>
<dbReference type="EMBL" id="JACHJT010000002">
    <property type="protein sequence ID" value="MBB4935349.1"/>
    <property type="molecule type" value="Genomic_DNA"/>
</dbReference>